<dbReference type="Gene3D" id="1.10.150.130">
    <property type="match status" value="1"/>
</dbReference>
<dbReference type="Proteomes" id="UP000050920">
    <property type="component" value="Unassembled WGS sequence"/>
</dbReference>
<dbReference type="AlphaFoldDB" id="A0A0R2NRZ0"/>
<dbReference type="InterPro" id="IPR050090">
    <property type="entry name" value="Tyrosine_recombinase_XerCD"/>
</dbReference>
<dbReference type="EMBL" id="AYGX02000043">
    <property type="protein sequence ID" value="KRO28438.1"/>
    <property type="molecule type" value="Genomic_DNA"/>
</dbReference>
<accession>A0A0R2NRZ0</accession>
<dbReference type="Gene3D" id="1.10.443.10">
    <property type="entry name" value="Intergrase catalytic core"/>
    <property type="match status" value="1"/>
</dbReference>
<dbReference type="InterPro" id="IPR011010">
    <property type="entry name" value="DNA_brk_join_enz"/>
</dbReference>
<protein>
    <submittedName>
        <fullName evidence="8">Tyrosine recombinase XerC</fullName>
    </submittedName>
</protein>
<evidence type="ECO:0000313" key="9">
    <source>
        <dbReference type="Proteomes" id="UP000050920"/>
    </source>
</evidence>
<dbReference type="GO" id="GO:0015074">
    <property type="term" value="P:DNA integration"/>
    <property type="evidence" value="ECO:0007669"/>
    <property type="project" value="UniProtKB-KW"/>
</dbReference>
<comment type="caution">
    <text evidence="8">The sequence shown here is derived from an EMBL/GenBank/DDBJ whole genome shotgun (WGS) entry which is preliminary data.</text>
</comment>
<gene>
    <name evidence="8" type="ORF">DY78_GL002434</name>
</gene>
<dbReference type="InterPro" id="IPR044068">
    <property type="entry name" value="CB"/>
</dbReference>
<dbReference type="GO" id="GO:0003677">
    <property type="term" value="F:DNA binding"/>
    <property type="evidence" value="ECO:0007669"/>
    <property type="project" value="UniProtKB-UniRule"/>
</dbReference>
<keyword evidence="9" id="KW-1185">Reference proteome</keyword>
<dbReference type="InterPro" id="IPR002104">
    <property type="entry name" value="Integrase_catalytic"/>
</dbReference>
<dbReference type="Pfam" id="PF00589">
    <property type="entry name" value="Phage_integrase"/>
    <property type="match status" value="1"/>
</dbReference>
<evidence type="ECO:0000256" key="4">
    <source>
        <dbReference type="ARBA" id="ARBA00023172"/>
    </source>
</evidence>
<evidence type="ECO:0000256" key="5">
    <source>
        <dbReference type="PROSITE-ProRule" id="PRU01248"/>
    </source>
</evidence>
<dbReference type="PANTHER" id="PTHR30349:SF64">
    <property type="entry name" value="PROPHAGE INTEGRASE INTD-RELATED"/>
    <property type="match status" value="1"/>
</dbReference>
<organism evidence="8 9">
    <name type="scientific">Lactiplantibacillus fabifermentans DSM 21115</name>
    <dbReference type="NCBI Taxonomy" id="1413187"/>
    <lineage>
        <taxon>Bacteria</taxon>
        <taxon>Bacillati</taxon>
        <taxon>Bacillota</taxon>
        <taxon>Bacilli</taxon>
        <taxon>Lactobacillales</taxon>
        <taxon>Lactobacillaceae</taxon>
        <taxon>Lactiplantibacillus</taxon>
    </lineage>
</organism>
<dbReference type="PANTHER" id="PTHR30349">
    <property type="entry name" value="PHAGE INTEGRASE-RELATED"/>
    <property type="match status" value="1"/>
</dbReference>
<name>A0A0R2NRZ0_9LACO</name>
<evidence type="ECO:0000259" key="6">
    <source>
        <dbReference type="PROSITE" id="PS51898"/>
    </source>
</evidence>
<evidence type="ECO:0000256" key="1">
    <source>
        <dbReference type="ARBA" id="ARBA00008857"/>
    </source>
</evidence>
<dbReference type="Pfam" id="PF14657">
    <property type="entry name" value="Arm-DNA-bind_4"/>
    <property type="match status" value="1"/>
</dbReference>
<evidence type="ECO:0000313" key="8">
    <source>
        <dbReference type="EMBL" id="KRO28438.1"/>
    </source>
</evidence>
<dbReference type="PROSITE" id="PS51898">
    <property type="entry name" value="TYR_RECOMBINASE"/>
    <property type="match status" value="1"/>
</dbReference>
<proteinExistence type="inferred from homology"/>
<dbReference type="InterPro" id="IPR004107">
    <property type="entry name" value="Integrase_SAM-like_N"/>
</dbReference>
<dbReference type="InterPro" id="IPR028259">
    <property type="entry name" value="AP2-like_int_N"/>
</dbReference>
<dbReference type="GO" id="GO:0006310">
    <property type="term" value="P:DNA recombination"/>
    <property type="evidence" value="ECO:0007669"/>
    <property type="project" value="UniProtKB-KW"/>
</dbReference>
<dbReference type="RefSeq" id="WP_024624154.1">
    <property type="nucleotide sequence ID" value="NZ_AYGX02000043.1"/>
</dbReference>
<dbReference type="SUPFAM" id="SSF56349">
    <property type="entry name" value="DNA breaking-rejoining enzymes"/>
    <property type="match status" value="1"/>
</dbReference>
<evidence type="ECO:0000256" key="2">
    <source>
        <dbReference type="ARBA" id="ARBA00022908"/>
    </source>
</evidence>
<feature type="domain" description="Core-binding (CB)" evidence="7">
    <location>
        <begin position="57"/>
        <end position="146"/>
    </location>
</feature>
<dbReference type="PROSITE" id="PS51900">
    <property type="entry name" value="CB"/>
    <property type="match status" value="1"/>
</dbReference>
<evidence type="ECO:0000259" key="7">
    <source>
        <dbReference type="PROSITE" id="PS51900"/>
    </source>
</evidence>
<dbReference type="CDD" id="cd01189">
    <property type="entry name" value="INT_ICEBs1_C_like"/>
    <property type="match status" value="1"/>
</dbReference>
<dbReference type="Pfam" id="PF14659">
    <property type="entry name" value="Phage_int_SAM_3"/>
    <property type="match status" value="1"/>
</dbReference>
<feature type="domain" description="Tyr recombinase" evidence="6">
    <location>
        <begin position="169"/>
        <end position="370"/>
    </location>
</feature>
<sequence>MASINKRGKTWNARVSYYDDLGNRKFINQGGFRTKREAQEWANQNEIDVSNGINPRLGKQLFTDYFLKWYQTYKEPTLAKSSRLRYQYTLGIVNNYFAGKRLDEITRTDYQKFLNDYANPIGRSPRSLSSSEKVNVQIKSAVQYAIDDGIIKRNFTAHTKISGRPEKPKEMKYLDGKDTEKLTRALESDLTFAHLTKLMALVSLQTGARYSEVAGLTWDCFSFDFKTLRINKTWDTLLRNGFADTKNEQSKRLIKITDHLADILKSFHTLQIVKLKELGIDNPLDLIFINQYGRVPDNTSANQTLHRVLKRIGSKDITFHGLRHTHASYLIYKGVSIYYISERLGHSNYSTTIRVYSHLLREMEKKETAKALVALSSMDGLVHKSVHKSYKNA</sequence>
<keyword evidence="4" id="KW-0233">DNA recombination</keyword>
<dbReference type="InterPro" id="IPR010998">
    <property type="entry name" value="Integrase_recombinase_N"/>
</dbReference>
<keyword evidence="3 5" id="KW-0238">DNA-binding</keyword>
<comment type="similarity">
    <text evidence="1">Belongs to the 'phage' integrase family.</text>
</comment>
<reference evidence="8 9" key="1">
    <citation type="journal article" date="2015" name="Genome Announc.">
        <title>Expanding the biotechnology potential of lactobacilli through comparative genomics of 213 strains and associated genera.</title>
        <authorList>
            <person name="Sun Z."/>
            <person name="Harris H.M."/>
            <person name="McCann A."/>
            <person name="Guo C."/>
            <person name="Argimon S."/>
            <person name="Zhang W."/>
            <person name="Yang X."/>
            <person name="Jeffery I.B."/>
            <person name="Cooney J.C."/>
            <person name="Kagawa T.F."/>
            <person name="Liu W."/>
            <person name="Song Y."/>
            <person name="Salvetti E."/>
            <person name="Wrobel A."/>
            <person name="Rasinkangas P."/>
            <person name="Parkhill J."/>
            <person name="Rea M.C."/>
            <person name="O'Sullivan O."/>
            <person name="Ritari J."/>
            <person name="Douillard F.P."/>
            <person name="Paul Ross R."/>
            <person name="Yang R."/>
            <person name="Briner A.E."/>
            <person name="Felis G.E."/>
            <person name="de Vos W.M."/>
            <person name="Barrangou R."/>
            <person name="Klaenhammer T.R."/>
            <person name="Caufield P.W."/>
            <person name="Cui Y."/>
            <person name="Zhang H."/>
            <person name="O'Toole P.W."/>
        </authorList>
    </citation>
    <scope>NUCLEOTIDE SEQUENCE [LARGE SCALE GENOMIC DNA]</scope>
    <source>
        <strain evidence="8 9">DSM 21115</strain>
    </source>
</reference>
<keyword evidence="2" id="KW-0229">DNA integration</keyword>
<evidence type="ECO:0000256" key="3">
    <source>
        <dbReference type="ARBA" id="ARBA00023125"/>
    </source>
</evidence>
<dbReference type="InterPro" id="IPR013762">
    <property type="entry name" value="Integrase-like_cat_sf"/>
</dbReference>